<dbReference type="InterPro" id="IPR008979">
    <property type="entry name" value="Galactose-bd-like_sf"/>
</dbReference>
<reference evidence="3" key="1">
    <citation type="submission" date="2023-05" db="EMBL/GenBank/DDBJ databases">
        <title>Anaerotaeda fermentans gen. nov., sp. nov., a novel anaerobic planctomycete of the new family within the order Sedimentisphaerales isolated from Taman Peninsula, Russia.</title>
        <authorList>
            <person name="Khomyakova M.A."/>
            <person name="Merkel A.Y."/>
            <person name="Slobodkin A.I."/>
        </authorList>
    </citation>
    <scope>NUCLEOTIDE SEQUENCE</scope>
    <source>
        <strain evidence="3">M17dextr</strain>
    </source>
</reference>
<evidence type="ECO:0000259" key="2">
    <source>
        <dbReference type="PROSITE" id="PS50022"/>
    </source>
</evidence>
<dbReference type="RefSeq" id="WP_349245009.1">
    <property type="nucleotide sequence ID" value="NZ_JASCXX010000011.1"/>
</dbReference>
<keyword evidence="1" id="KW-0732">Signal</keyword>
<dbReference type="Gene3D" id="2.60.120.200">
    <property type="match status" value="1"/>
</dbReference>
<dbReference type="SUPFAM" id="SSF49785">
    <property type="entry name" value="Galactose-binding domain-like"/>
    <property type="match status" value="1"/>
</dbReference>
<dbReference type="GO" id="GO:0016052">
    <property type="term" value="P:carbohydrate catabolic process"/>
    <property type="evidence" value="ECO:0007669"/>
    <property type="project" value="InterPro"/>
</dbReference>
<dbReference type="CDD" id="cd09619">
    <property type="entry name" value="CBM9_like_4"/>
    <property type="match status" value="1"/>
</dbReference>
<dbReference type="Gene3D" id="2.60.40.10">
    <property type="entry name" value="Immunoglobulins"/>
    <property type="match status" value="2"/>
</dbReference>
<dbReference type="EMBL" id="JASCXX010000011">
    <property type="protein sequence ID" value="MDI6449604.1"/>
    <property type="molecule type" value="Genomic_DNA"/>
</dbReference>
<dbReference type="Gene3D" id="2.60.120.430">
    <property type="entry name" value="Galactose-binding lectin"/>
    <property type="match status" value="1"/>
</dbReference>
<dbReference type="Gene3D" id="2.60.40.1190">
    <property type="match status" value="1"/>
</dbReference>
<organism evidence="3 4">
    <name type="scientific">Anaerobaca lacustris</name>
    <dbReference type="NCBI Taxonomy" id="3044600"/>
    <lineage>
        <taxon>Bacteria</taxon>
        <taxon>Pseudomonadati</taxon>
        <taxon>Planctomycetota</taxon>
        <taxon>Phycisphaerae</taxon>
        <taxon>Sedimentisphaerales</taxon>
        <taxon>Anaerobacaceae</taxon>
        <taxon>Anaerobaca</taxon>
    </lineage>
</organism>
<evidence type="ECO:0000313" key="3">
    <source>
        <dbReference type="EMBL" id="MDI6449604.1"/>
    </source>
</evidence>
<keyword evidence="4" id="KW-1185">Reference proteome</keyword>
<accession>A0AAW6U1S0</accession>
<feature type="chain" id="PRO_5043453991" evidence="1">
    <location>
        <begin position="22"/>
        <end position="951"/>
    </location>
</feature>
<comment type="caution">
    <text evidence="3">The sequence shown here is derived from an EMBL/GenBank/DDBJ whole genome shotgun (WGS) entry which is preliminary data.</text>
</comment>
<name>A0AAW6U1S0_9BACT</name>
<dbReference type="Gene3D" id="2.60.120.260">
    <property type="entry name" value="Galactose-binding domain-like"/>
    <property type="match status" value="1"/>
</dbReference>
<protein>
    <submittedName>
        <fullName evidence="3">Sugar-binding protein</fullName>
    </submittedName>
</protein>
<feature type="signal peptide" evidence="1">
    <location>
        <begin position="1"/>
        <end position="21"/>
    </location>
</feature>
<proteinExistence type="predicted"/>
<dbReference type="Pfam" id="PF00754">
    <property type="entry name" value="F5_F8_type_C"/>
    <property type="match status" value="1"/>
</dbReference>
<dbReference type="PROSITE" id="PS50022">
    <property type="entry name" value="FA58C_3"/>
    <property type="match status" value="1"/>
</dbReference>
<dbReference type="InterPro" id="IPR010502">
    <property type="entry name" value="Carb-bd_dom_fam9"/>
</dbReference>
<feature type="domain" description="F5/8 type C" evidence="2">
    <location>
        <begin position="374"/>
        <end position="465"/>
    </location>
</feature>
<dbReference type="SUPFAM" id="SSF49344">
    <property type="entry name" value="CBD9-like"/>
    <property type="match status" value="1"/>
</dbReference>
<dbReference type="AlphaFoldDB" id="A0AAW6U1S0"/>
<dbReference type="InterPro" id="IPR000421">
    <property type="entry name" value="FA58C"/>
</dbReference>
<evidence type="ECO:0000256" key="1">
    <source>
        <dbReference type="SAM" id="SignalP"/>
    </source>
</evidence>
<dbReference type="InterPro" id="IPR013783">
    <property type="entry name" value="Ig-like_fold"/>
</dbReference>
<gene>
    <name evidence="3" type="ORF">QJ522_11165</name>
</gene>
<dbReference type="GO" id="GO:0030246">
    <property type="term" value="F:carbohydrate binding"/>
    <property type="evidence" value="ECO:0007669"/>
    <property type="project" value="InterPro"/>
</dbReference>
<dbReference type="Proteomes" id="UP001431776">
    <property type="component" value="Unassembled WGS sequence"/>
</dbReference>
<dbReference type="Pfam" id="PF06452">
    <property type="entry name" value="CBM9_1"/>
    <property type="match status" value="1"/>
</dbReference>
<evidence type="ECO:0000313" key="4">
    <source>
        <dbReference type="Proteomes" id="UP001431776"/>
    </source>
</evidence>
<dbReference type="GO" id="GO:0004553">
    <property type="term" value="F:hydrolase activity, hydrolyzing O-glycosyl compounds"/>
    <property type="evidence" value="ECO:0007669"/>
    <property type="project" value="InterPro"/>
</dbReference>
<sequence length="951" mass="102632">MCGRTICLLALILGLVGSAVAQSWDMEIPSVNKPPVIDGEIDPIWSIASVHYISTTIDGTVTSPEDCSGSWRAMWDGEYLYVIVDVNDDILINDSGSAYLDDSVEFYFDGGNTKGPGSPLAGNSRQYTFGWNATDIQGTNTNVEGVEHAQVNTDTGWRIEMRFPWMSLQGSAPAMGDLIGIDVFINDDDDGGDSREAQVSTFAGSNADWQIPASWGTAVLVKGSSEKASAPNPADGATDVSREVILEWSPGEFAHTHDVYFGTVFEDVSNADRANPMGVLVSQGQSAATYDPPGRLDYDQTYYWRIDEVNAPPSNAIHKGEVWTFTAESFAYPIRGIIATSNAVSEEGAGPEKTIDGSGLNEQDQHSVAAVDMWLGDAAVGEPTWVQYEFPRTHKLHQMLVWNYNVQFELILGFGLKDVAIEYSEDGVDWTALGDFEFARGTARATYAANTTIDFGGVAARHVRLTVKSGHGMTGQYGLSEVRFLHIPTYAQNPRPADGATEVAPDVALGWQAGREAVSHEVHLGADEESLALVGTVSQSSFTPSNLEFGNTYYWKVVEVNEAEAIPTWESETWRLTTQEFALIDGFETYTDDVDAGEAIFDTWLDGWVNNTGSTVGYLEAPFAEKTIVHSGRQSMPLHYDNSQSPWYSETVREFETARNWTVHGADTLVLYVRGNAPAFIEDAQGNVVISAIGNDIWDSADQFRFVYKSLSGNGSIVARVDSLERSNEWAKAGVMIRETLEPGSKHAFVCVTPDNGISFQRRPVAGQASANTDAAGLAAPYWVKLTRTGNTFTAQHSADGATWVDITVSPAMEIQMANNVHIGLALTSHDTAIPTSAEFSGIATTGNVTGSWQVAGIGVTQPVGNAPESLYVAVEDATGSIKVVKDPSPAATARTGWNQWQIPFSDLTGVNLSRVTKMYIGVGDRNAPTAGGTGVVYIDDIGYGRPAAAE</sequence>